<organism evidence="2 3">
    <name type="scientific">Moniliophthora roreri (strain MCA 2997)</name>
    <name type="common">Cocoa frosty pod rot fungus</name>
    <name type="synonym">Crinipellis roreri</name>
    <dbReference type="NCBI Taxonomy" id="1381753"/>
    <lineage>
        <taxon>Eukaryota</taxon>
        <taxon>Fungi</taxon>
        <taxon>Dikarya</taxon>
        <taxon>Basidiomycota</taxon>
        <taxon>Agaricomycotina</taxon>
        <taxon>Agaricomycetes</taxon>
        <taxon>Agaricomycetidae</taxon>
        <taxon>Agaricales</taxon>
        <taxon>Marasmiineae</taxon>
        <taxon>Marasmiaceae</taxon>
        <taxon>Moniliophthora</taxon>
    </lineage>
</organism>
<keyword evidence="3" id="KW-1185">Reference proteome</keyword>
<dbReference type="OrthoDB" id="3068460at2759"/>
<feature type="transmembrane region" description="Helical" evidence="1">
    <location>
        <begin position="18"/>
        <end position="36"/>
    </location>
</feature>
<name>V2WUH5_MONRO</name>
<proteinExistence type="predicted"/>
<protein>
    <submittedName>
        <fullName evidence="2">Uncharacterized protein</fullName>
    </submittedName>
</protein>
<sequence>MNSTEHSKYKQANIRKQMVRGFTGALIVAGISLYVAKRIIDNRRKAELEIYRSIQRSEGQKAKEASNTWEPWFTPAACTNDAKRRDIQKLSLLAPK</sequence>
<accession>V2WUH5</accession>
<keyword evidence="1" id="KW-0812">Transmembrane</keyword>
<reference evidence="2 3" key="1">
    <citation type="journal article" date="2014" name="BMC Genomics">
        <title>Genome and secretome analysis of the hemibiotrophic fungal pathogen, Moniliophthora roreri, which causes frosty pod rot disease of cacao: mechanisms of the biotrophic and necrotrophic phases.</title>
        <authorList>
            <person name="Meinhardt L.W."/>
            <person name="Costa G.G.L."/>
            <person name="Thomazella D.P.T."/>
            <person name="Teixeira P.J.P.L."/>
            <person name="Carazzolle M.F."/>
            <person name="Schuster S.C."/>
            <person name="Carlson J.E."/>
            <person name="Guiltinan M.J."/>
            <person name="Mieczkowski P."/>
            <person name="Farmer A."/>
            <person name="Ramaraj T."/>
            <person name="Crozier J."/>
            <person name="Davis R.E."/>
            <person name="Shao J."/>
            <person name="Melnick R.L."/>
            <person name="Pereira G.A.G."/>
            <person name="Bailey B.A."/>
        </authorList>
    </citation>
    <scope>NUCLEOTIDE SEQUENCE [LARGE SCALE GENOMIC DNA]</scope>
    <source>
        <strain evidence="2 3">MCA 2997</strain>
    </source>
</reference>
<evidence type="ECO:0000313" key="2">
    <source>
        <dbReference type="EMBL" id="ESK83855.1"/>
    </source>
</evidence>
<comment type="caution">
    <text evidence="2">The sequence shown here is derived from an EMBL/GenBank/DDBJ whole genome shotgun (WGS) entry which is preliminary data.</text>
</comment>
<dbReference type="KEGG" id="mrr:Moror_13493"/>
<dbReference type="Proteomes" id="UP000017559">
    <property type="component" value="Unassembled WGS sequence"/>
</dbReference>
<dbReference type="AlphaFoldDB" id="V2WUH5"/>
<dbReference type="EMBL" id="AWSO01001431">
    <property type="protein sequence ID" value="ESK83855.1"/>
    <property type="molecule type" value="Genomic_DNA"/>
</dbReference>
<evidence type="ECO:0000256" key="1">
    <source>
        <dbReference type="SAM" id="Phobius"/>
    </source>
</evidence>
<evidence type="ECO:0000313" key="3">
    <source>
        <dbReference type="Proteomes" id="UP000017559"/>
    </source>
</evidence>
<keyword evidence="1" id="KW-0472">Membrane</keyword>
<dbReference type="HOGENOM" id="CLU_2360216_0_0_1"/>
<gene>
    <name evidence="2" type="ORF">Moror_13493</name>
</gene>
<keyword evidence="1" id="KW-1133">Transmembrane helix</keyword>